<dbReference type="OrthoDB" id="8480668at2"/>
<dbReference type="Proteomes" id="UP000244446">
    <property type="component" value="Unassembled WGS sequence"/>
</dbReference>
<keyword evidence="2" id="KW-1185">Reference proteome</keyword>
<evidence type="ECO:0000313" key="1">
    <source>
        <dbReference type="EMBL" id="PVA11042.1"/>
    </source>
</evidence>
<comment type="caution">
    <text evidence="1">The sequence shown here is derived from an EMBL/GenBank/DDBJ whole genome shotgun (WGS) entry which is preliminary data.</text>
</comment>
<proteinExistence type="predicted"/>
<gene>
    <name evidence="1" type="ORF">DC366_04520</name>
</gene>
<sequence>MSRPEALRRALVLPPGGLPAILADLQLRVVYTPDAIARGVPARVANEVERTLEAAIPLFAAGFCGAANAAPNAAARLSGAVTVTKTGFVLSVTGAAHALVFAAVLSRVIEAHSQTPDGAFAGLVDLLDGDEAEARAVFSALSFAEDVERIEITGAGTEQVTAPFDPMARPARATLDGLAGAIPADAERLIFEGAAFDGWTEAIDDGFLTLFGLGLFAAPGPVPSEPEIFLADGRLVVDGWKGDPAWLAELLDVVTGGRGALLRVEPDADAP</sequence>
<name>A0A2T7G9E2_9RHOB</name>
<protein>
    <submittedName>
        <fullName evidence="1">Uncharacterized protein</fullName>
    </submittedName>
</protein>
<dbReference type="EMBL" id="QCYH01000002">
    <property type="protein sequence ID" value="PVA11042.1"/>
    <property type="molecule type" value="Genomic_DNA"/>
</dbReference>
<dbReference type="AlphaFoldDB" id="A0A2T7G9E2"/>
<accession>A0A2T7G9E2</accession>
<evidence type="ECO:0000313" key="2">
    <source>
        <dbReference type="Proteomes" id="UP000244446"/>
    </source>
</evidence>
<reference evidence="1 2" key="1">
    <citation type="submission" date="2018-04" db="EMBL/GenBank/DDBJ databases">
        <title>Pelagivirga bohaiensis gen. nov., sp. nov., a bacterium isolated from the Bohai Sea.</title>
        <authorList>
            <person name="Ji X."/>
        </authorList>
    </citation>
    <scope>NUCLEOTIDE SEQUENCE [LARGE SCALE GENOMIC DNA]</scope>
    <source>
        <strain evidence="1 2">BH-SD19</strain>
    </source>
</reference>
<dbReference type="RefSeq" id="WP_108691016.1">
    <property type="nucleotide sequence ID" value="NZ_QCYH01000002.1"/>
</dbReference>
<organism evidence="1 2">
    <name type="scientific">Pelagivirga sediminicola</name>
    <dbReference type="NCBI Taxonomy" id="2170575"/>
    <lineage>
        <taxon>Bacteria</taxon>
        <taxon>Pseudomonadati</taxon>
        <taxon>Pseudomonadota</taxon>
        <taxon>Alphaproteobacteria</taxon>
        <taxon>Rhodobacterales</taxon>
        <taxon>Paracoccaceae</taxon>
        <taxon>Pelagivirga</taxon>
    </lineage>
</organism>